<accession>A0A0W0Z0H3</accession>
<sequence>MDSSNEKDTYEARILIENKIIFKTTGKDLDNLKICLSEKCDQEHSGTEGVIVELVSGLIIYRCHKQTIIDQ</sequence>
<comment type="caution">
    <text evidence="1">The sequence shown here is derived from an EMBL/GenBank/DDBJ whole genome shotgun (WGS) entry which is preliminary data.</text>
</comment>
<name>A0A0W0Z0H3_9GAMM</name>
<evidence type="ECO:0000313" key="1">
    <source>
        <dbReference type="EMBL" id="KTD62620.1"/>
    </source>
</evidence>
<protein>
    <submittedName>
        <fullName evidence="1">Uncharacterized protein</fullName>
    </submittedName>
</protein>
<dbReference type="AlphaFoldDB" id="A0A0W0Z0H3"/>
<proteinExistence type="predicted"/>
<organism evidence="1 2">
    <name type="scientific">Legionella santicrucis</name>
    <dbReference type="NCBI Taxonomy" id="45074"/>
    <lineage>
        <taxon>Bacteria</taxon>
        <taxon>Pseudomonadati</taxon>
        <taxon>Pseudomonadota</taxon>
        <taxon>Gammaproteobacteria</taxon>
        <taxon>Legionellales</taxon>
        <taxon>Legionellaceae</taxon>
        <taxon>Legionella</taxon>
    </lineage>
</organism>
<gene>
    <name evidence="1" type="ORF">Lsan_1802</name>
</gene>
<dbReference type="EMBL" id="LNYU01000036">
    <property type="protein sequence ID" value="KTD62620.1"/>
    <property type="molecule type" value="Genomic_DNA"/>
</dbReference>
<keyword evidence="2" id="KW-1185">Reference proteome</keyword>
<dbReference type="STRING" id="45074.Lsan_1802"/>
<dbReference type="RefSeq" id="WP_058514087.1">
    <property type="nucleotide sequence ID" value="NZ_CAAAIH010000072.1"/>
</dbReference>
<dbReference type="Proteomes" id="UP000054703">
    <property type="component" value="Unassembled WGS sequence"/>
</dbReference>
<evidence type="ECO:0000313" key="2">
    <source>
        <dbReference type="Proteomes" id="UP000054703"/>
    </source>
</evidence>
<reference evidence="1 2" key="1">
    <citation type="submission" date="2015-11" db="EMBL/GenBank/DDBJ databases">
        <title>Genomic analysis of 38 Legionella species identifies large and diverse effector repertoires.</title>
        <authorList>
            <person name="Burstein D."/>
            <person name="Amaro F."/>
            <person name="Zusman T."/>
            <person name="Lifshitz Z."/>
            <person name="Cohen O."/>
            <person name="Gilbert J.A."/>
            <person name="Pupko T."/>
            <person name="Shuman H.A."/>
            <person name="Segal G."/>
        </authorList>
    </citation>
    <scope>NUCLEOTIDE SEQUENCE [LARGE SCALE GENOMIC DNA]</scope>
    <source>
        <strain evidence="1 2">SC-63-C7</strain>
    </source>
</reference>
<dbReference type="PATRIC" id="fig|45074.5.peg.1916"/>
<dbReference type="OrthoDB" id="5640602at2"/>